<dbReference type="SUPFAM" id="SSF57903">
    <property type="entry name" value="FYVE/PHD zinc finger"/>
    <property type="match status" value="1"/>
</dbReference>
<feature type="binding site" evidence="8">
    <location>
        <position position="71"/>
    </location>
    <ligand>
        <name>Zn(2+)</name>
        <dbReference type="ChEBI" id="CHEBI:29105"/>
        <label>2</label>
    </ligand>
</feature>
<reference evidence="11 12" key="1">
    <citation type="journal article" date="2015" name="Genome Biol. Evol.">
        <title>Phylogenomic analyses indicate that early fungi evolved digesting cell walls of algal ancestors of land plants.</title>
        <authorList>
            <person name="Chang Y."/>
            <person name="Wang S."/>
            <person name="Sekimoto S."/>
            <person name="Aerts A.L."/>
            <person name="Choi C."/>
            <person name="Clum A."/>
            <person name="LaButti K.M."/>
            <person name="Lindquist E.A."/>
            <person name="Yee Ngan C."/>
            <person name="Ohm R.A."/>
            <person name="Salamov A.A."/>
            <person name="Grigoriev I.V."/>
            <person name="Spatafora J.W."/>
            <person name="Berbee M.L."/>
        </authorList>
    </citation>
    <scope>NUCLEOTIDE SEQUENCE [LARGE SCALE GENOMIC DNA]</scope>
    <source>
        <strain evidence="11 12">NRRL 1564</strain>
    </source>
</reference>
<feature type="site" description="Histone H3K4me3 binding" evidence="7">
    <location>
        <position position="53"/>
    </location>
</feature>
<feature type="site" description="Histone H3K4me3 binding" evidence="7">
    <location>
        <position position="45"/>
    </location>
</feature>
<comment type="subcellular location">
    <subcellularLocation>
        <location evidence="1">Nucleus</location>
    </subcellularLocation>
</comment>
<protein>
    <recommendedName>
        <fullName evidence="10">PHD-type domain-containing protein</fullName>
    </recommendedName>
</protein>
<evidence type="ECO:0000256" key="7">
    <source>
        <dbReference type="PIRSR" id="PIRSR628651-50"/>
    </source>
</evidence>
<dbReference type="PROSITE" id="PS01359">
    <property type="entry name" value="ZF_PHD_1"/>
    <property type="match status" value="1"/>
</dbReference>
<keyword evidence="12" id="KW-1185">Reference proteome</keyword>
<evidence type="ECO:0000256" key="8">
    <source>
        <dbReference type="PIRSR" id="PIRSR628651-51"/>
    </source>
</evidence>
<evidence type="ECO:0000256" key="9">
    <source>
        <dbReference type="PROSITE-ProRule" id="PRU00146"/>
    </source>
</evidence>
<proteinExistence type="inferred from homology"/>
<dbReference type="EMBL" id="KZ303525">
    <property type="protein sequence ID" value="PIA13898.1"/>
    <property type="molecule type" value="Genomic_DNA"/>
</dbReference>
<feature type="binding site" evidence="8">
    <location>
        <position position="58"/>
    </location>
    <ligand>
        <name>Zn(2+)</name>
        <dbReference type="ChEBI" id="CHEBI:29105"/>
        <label>1</label>
    </ligand>
</feature>
<evidence type="ECO:0000256" key="6">
    <source>
        <dbReference type="ARBA" id="ARBA00023242"/>
    </source>
</evidence>
<feature type="domain" description="PHD-type" evidence="10">
    <location>
        <begin position="28"/>
        <end position="77"/>
    </location>
</feature>
<feature type="binding site" evidence="8">
    <location>
        <position position="49"/>
    </location>
    <ligand>
        <name>Zn(2+)</name>
        <dbReference type="ChEBI" id="CHEBI:29105"/>
        <label>2</label>
    </ligand>
</feature>
<dbReference type="SMART" id="SM00249">
    <property type="entry name" value="PHD"/>
    <property type="match status" value="1"/>
</dbReference>
<dbReference type="PROSITE" id="PS50016">
    <property type="entry name" value="ZF_PHD_2"/>
    <property type="match status" value="1"/>
</dbReference>
<evidence type="ECO:0000256" key="4">
    <source>
        <dbReference type="ARBA" id="ARBA00022771"/>
    </source>
</evidence>
<evidence type="ECO:0000256" key="1">
    <source>
        <dbReference type="ARBA" id="ARBA00004123"/>
    </source>
</evidence>
<feature type="binding site" evidence="8">
    <location>
        <position position="55"/>
    </location>
    <ligand>
        <name>Zn(2+)</name>
        <dbReference type="ChEBI" id="CHEBI:29105"/>
        <label>1</label>
    </ligand>
</feature>
<dbReference type="InterPro" id="IPR019786">
    <property type="entry name" value="Zinc_finger_PHD-type_CS"/>
</dbReference>
<dbReference type="InterPro" id="IPR001965">
    <property type="entry name" value="Znf_PHD"/>
</dbReference>
<dbReference type="InterPro" id="IPR028651">
    <property type="entry name" value="ING_fam"/>
</dbReference>
<accession>A0A2G5B4G1</accession>
<gene>
    <name evidence="11" type="ORF">COEREDRAFT_48061</name>
</gene>
<dbReference type="Proteomes" id="UP000242474">
    <property type="component" value="Unassembled WGS sequence"/>
</dbReference>
<dbReference type="Gene3D" id="3.30.40.10">
    <property type="entry name" value="Zinc/RING finger domain, C3HC4 (zinc finger)"/>
    <property type="match status" value="1"/>
</dbReference>
<feature type="site" description="Histone H3K4me3 binding" evidence="7">
    <location>
        <position position="41"/>
    </location>
</feature>
<feature type="binding site" evidence="8">
    <location>
        <position position="31"/>
    </location>
    <ligand>
        <name>Zn(2+)</name>
        <dbReference type="ChEBI" id="CHEBI:29105"/>
        <label>1</label>
    </ligand>
</feature>
<dbReference type="InterPro" id="IPR011011">
    <property type="entry name" value="Znf_FYVE_PHD"/>
</dbReference>
<feature type="binding site" evidence="8">
    <location>
        <position position="33"/>
    </location>
    <ligand>
        <name>Zn(2+)</name>
        <dbReference type="ChEBI" id="CHEBI:29105"/>
        <label>1</label>
    </ligand>
</feature>
<keyword evidence="4 9" id="KW-0863">Zinc-finger</keyword>
<feature type="site" description="Histone H3K4me3 binding" evidence="7">
    <location>
        <position position="30"/>
    </location>
</feature>
<sequence length="83" mass="9094">MPSSILSLDGIEVDAGNNAAGIEESDDQPYCFCQQVSYGDMVACDGPDCRHEWFHWGCVGLSSPPKGSWYCSECLAKLLEEDE</sequence>
<evidence type="ECO:0000313" key="11">
    <source>
        <dbReference type="EMBL" id="PIA13898.1"/>
    </source>
</evidence>
<dbReference type="STRING" id="763665.A0A2G5B4G1"/>
<keyword evidence="3 8" id="KW-0479">Metal-binding</keyword>
<feature type="binding site" evidence="8">
    <location>
        <position position="74"/>
    </location>
    <ligand>
        <name>Zn(2+)</name>
        <dbReference type="ChEBI" id="CHEBI:29105"/>
        <label>2</label>
    </ligand>
</feature>
<organism evidence="11 12">
    <name type="scientific">Coemansia reversa (strain ATCC 12441 / NRRL 1564)</name>
    <dbReference type="NCBI Taxonomy" id="763665"/>
    <lineage>
        <taxon>Eukaryota</taxon>
        <taxon>Fungi</taxon>
        <taxon>Fungi incertae sedis</taxon>
        <taxon>Zoopagomycota</taxon>
        <taxon>Kickxellomycotina</taxon>
        <taxon>Kickxellomycetes</taxon>
        <taxon>Kickxellales</taxon>
        <taxon>Kickxellaceae</taxon>
        <taxon>Coemansia</taxon>
    </lineage>
</organism>
<evidence type="ECO:0000313" key="12">
    <source>
        <dbReference type="Proteomes" id="UP000242474"/>
    </source>
</evidence>
<name>A0A2G5B4G1_COERN</name>
<dbReference type="AlphaFoldDB" id="A0A2G5B4G1"/>
<comment type="similarity">
    <text evidence="2">Belongs to the ING family.</text>
</comment>
<dbReference type="InterPro" id="IPR059153">
    <property type="entry name" value="NSD_PHD-1st"/>
</dbReference>
<dbReference type="PANTHER" id="PTHR10333">
    <property type="entry name" value="INHIBITOR OF GROWTH PROTEIN"/>
    <property type="match status" value="1"/>
</dbReference>
<dbReference type="InterPro" id="IPR019787">
    <property type="entry name" value="Znf_PHD-finger"/>
</dbReference>
<dbReference type="InterPro" id="IPR013083">
    <property type="entry name" value="Znf_RING/FYVE/PHD"/>
</dbReference>
<evidence type="ECO:0000259" key="10">
    <source>
        <dbReference type="PROSITE" id="PS50016"/>
    </source>
</evidence>
<evidence type="ECO:0000256" key="5">
    <source>
        <dbReference type="ARBA" id="ARBA00022833"/>
    </source>
</evidence>
<dbReference type="GO" id="GO:0008270">
    <property type="term" value="F:zinc ion binding"/>
    <property type="evidence" value="ECO:0007669"/>
    <property type="project" value="UniProtKB-KW"/>
</dbReference>
<dbReference type="GO" id="GO:0005634">
    <property type="term" value="C:nucleus"/>
    <property type="evidence" value="ECO:0007669"/>
    <property type="project" value="UniProtKB-SubCell"/>
</dbReference>
<dbReference type="CDD" id="cd15505">
    <property type="entry name" value="PHD_ING"/>
    <property type="match status" value="1"/>
</dbReference>
<dbReference type="Pfam" id="PF23011">
    <property type="entry name" value="PHD-1st_NSD"/>
    <property type="match status" value="1"/>
</dbReference>
<feature type="binding site" evidence="8">
    <location>
        <position position="44"/>
    </location>
    <ligand>
        <name>Zn(2+)</name>
        <dbReference type="ChEBI" id="CHEBI:29105"/>
        <label>2</label>
    </ligand>
</feature>
<dbReference type="OrthoDB" id="5411773at2759"/>
<evidence type="ECO:0000256" key="3">
    <source>
        <dbReference type="ARBA" id="ARBA00022723"/>
    </source>
</evidence>
<evidence type="ECO:0000256" key="2">
    <source>
        <dbReference type="ARBA" id="ARBA00010210"/>
    </source>
</evidence>
<keyword evidence="6" id="KW-0539">Nucleus</keyword>
<keyword evidence="5 8" id="KW-0862">Zinc</keyword>